<evidence type="ECO:0000256" key="1">
    <source>
        <dbReference type="SAM" id="MobiDB-lite"/>
    </source>
</evidence>
<keyword evidence="3" id="KW-1185">Reference proteome</keyword>
<dbReference type="AlphaFoldDB" id="A0A2I0HMS3"/>
<evidence type="ECO:0000313" key="3">
    <source>
        <dbReference type="Proteomes" id="UP000233551"/>
    </source>
</evidence>
<sequence length="81" mass="8928">MRQGMRQTQVEAVGLSSMQSPVRISYAVRQSNSHSISHIRNGLELSGKSHSGKSFSSSSKVPPFPIYNIGGQRRQIRVESV</sequence>
<proteinExistence type="predicted"/>
<dbReference type="Proteomes" id="UP000233551">
    <property type="component" value="Unassembled WGS sequence"/>
</dbReference>
<protein>
    <submittedName>
        <fullName evidence="2">Uncharacterized protein</fullName>
    </submittedName>
</protein>
<comment type="caution">
    <text evidence="2">The sequence shown here is derived from an EMBL/GenBank/DDBJ whole genome shotgun (WGS) entry which is preliminary data.</text>
</comment>
<dbReference type="EMBL" id="PGOL01007126">
    <property type="protein sequence ID" value="PKI32988.1"/>
    <property type="molecule type" value="Genomic_DNA"/>
</dbReference>
<organism evidence="2 3">
    <name type="scientific">Punica granatum</name>
    <name type="common">Pomegranate</name>
    <dbReference type="NCBI Taxonomy" id="22663"/>
    <lineage>
        <taxon>Eukaryota</taxon>
        <taxon>Viridiplantae</taxon>
        <taxon>Streptophyta</taxon>
        <taxon>Embryophyta</taxon>
        <taxon>Tracheophyta</taxon>
        <taxon>Spermatophyta</taxon>
        <taxon>Magnoliopsida</taxon>
        <taxon>eudicotyledons</taxon>
        <taxon>Gunneridae</taxon>
        <taxon>Pentapetalae</taxon>
        <taxon>rosids</taxon>
        <taxon>malvids</taxon>
        <taxon>Myrtales</taxon>
        <taxon>Lythraceae</taxon>
        <taxon>Punica</taxon>
    </lineage>
</organism>
<feature type="region of interest" description="Disordered" evidence="1">
    <location>
        <begin position="44"/>
        <end position="66"/>
    </location>
</feature>
<gene>
    <name evidence="2" type="ORF">CRG98_046626</name>
</gene>
<accession>A0A2I0HMS3</accession>
<feature type="compositionally biased region" description="Low complexity" evidence="1">
    <location>
        <begin position="46"/>
        <end position="60"/>
    </location>
</feature>
<name>A0A2I0HMS3_PUNGR</name>
<reference evidence="2 3" key="1">
    <citation type="submission" date="2017-11" db="EMBL/GenBank/DDBJ databases">
        <title>De-novo sequencing of pomegranate (Punica granatum L.) genome.</title>
        <authorList>
            <person name="Akparov Z."/>
            <person name="Amiraslanov A."/>
            <person name="Hajiyeva S."/>
            <person name="Abbasov M."/>
            <person name="Kaur K."/>
            <person name="Hamwieh A."/>
            <person name="Solovyev V."/>
            <person name="Salamov A."/>
            <person name="Braich B."/>
            <person name="Kosarev P."/>
            <person name="Mahmoud A."/>
            <person name="Hajiyev E."/>
            <person name="Babayeva S."/>
            <person name="Izzatullayeva V."/>
            <person name="Mammadov A."/>
            <person name="Mammadov A."/>
            <person name="Sharifova S."/>
            <person name="Ojaghi J."/>
            <person name="Eynullazada K."/>
            <person name="Bayramov B."/>
            <person name="Abdulazimova A."/>
            <person name="Shahmuradov I."/>
        </authorList>
    </citation>
    <scope>NUCLEOTIDE SEQUENCE [LARGE SCALE GENOMIC DNA]</scope>
    <source>
        <strain evidence="3">cv. AG2017</strain>
        <tissue evidence="2">Leaf</tissue>
    </source>
</reference>
<evidence type="ECO:0000313" key="2">
    <source>
        <dbReference type="EMBL" id="PKI32988.1"/>
    </source>
</evidence>